<sequence>MKLTKKYIGLLAGIFTIILFQFFKAFPAVLESVYTNGVYRLIRFIYYYTFAYFPFPLLYVFIGGLITYALYLLMRKKKAKIIPLVLNFLGWIIVVFYWSWGFNYARTSFADRSALTVSEPDEHFLYKELLEVDTILINLRKSILENDTIPLSEIHLPNDYQEIINHSQVDLLTFLNQPIYKQPRIRSLKPKGSLLRIKTAGVYFPFVFEGHIDDGLHPIEKSYVLAHEMAHAYAFTDEGVCNFIGFMTCVNTDNEFIQYAGWLEYQGYLYRALRRNFPELLKDNNYELPMVVKTDLKDIRKRLDLYPSIAPQLRDLFYNNYLKVQGVHAGMKSYAQITKLAYSFKQKYGDYDFKQFTK</sequence>
<gene>
    <name evidence="2" type="ORF">GCM10007940_00180</name>
</gene>
<dbReference type="Proteomes" id="UP001156666">
    <property type="component" value="Unassembled WGS sequence"/>
</dbReference>
<keyword evidence="1" id="KW-1133">Transmembrane helix</keyword>
<feature type="transmembrane region" description="Helical" evidence="1">
    <location>
        <begin position="7"/>
        <end position="30"/>
    </location>
</feature>
<evidence type="ECO:0000256" key="1">
    <source>
        <dbReference type="SAM" id="Phobius"/>
    </source>
</evidence>
<protein>
    <submittedName>
        <fullName evidence="2">Membrane protein</fullName>
    </submittedName>
</protein>
<keyword evidence="1" id="KW-0472">Membrane</keyword>
<dbReference type="RefSeq" id="WP_235292297.1">
    <property type="nucleotide sequence ID" value="NZ_BSOH01000001.1"/>
</dbReference>
<feature type="transmembrane region" description="Helical" evidence="1">
    <location>
        <begin position="50"/>
        <end position="74"/>
    </location>
</feature>
<proteinExistence type="predicted"/>
<dbReference type="EMBL" id="BSOH01000001">
    <property type="protein sequence ID" value="GLR15403.1"/>
    <property type="molecule type" value="Genomic_DNA"/>
</dbReference>
<dbReference type="AlphaFoldDB" id="A0AA37WBW1"/>
<dbReference type="InterPro" id="IPR024294">
    <property type="entry name" value="DUF3810"/>
</dbReference>
<evidence type="ECO:0000313" key="3">
    <source>
        <dbReference type="Proteomes" id="UP001156666"/>
    </source>
</evidence>
<comment type="caution">
    <text evidence="2">The sequence shown here is derived from an EMBL/GenBank/DDBJ whole genome shotgun (WGS) entry which is preliminary data.</text>
</comment>
<keyword evidence="3" id="KW-1185">Reference proteome</keyword>
<reference evidence="2" key="2">
    <citation type="submission" date="2023-01" db="EMBL/GenBank/DDBJ databases">
        <title>Draft genome sequence of Portibacter lacus strain NBRC 108769.</title>
        <authorList>
            <person name="Sun Q."/>
            <person name="Mori K."/>
        </authorList>
    </citation>
    <scope>NUCLEOTIDE SEQUENCE</scope>
    <source>
        <strain evidence="2">NBRC 108769</strain>
    </source>
</reference>
<organism evidence="2 3">
    <name type="scientific">Portibacter lacus</name>
    <dbReference type="NCBI Taxonomy" id="1099794"/>
    <lineage>
        <taxon>Bacteria</taxon>
        <taxon>Pseudomonadati</taxon>
        <taxon>Bacteroidota</taxon>
        <taxon>Saprospiria</taxon>
        <taxon>Saprospirales</taxon>
        <taxon>Haliscomenobacteraceae</taxon>
        <taxon>Portibacter</taxon>
    </lineage>
</organism>
<accession>A0AA37WBW1</accession>
<name>A0AA37WBW1_9BACT</name>
<feature type="transmembrane region" description="Helical" evidence="1">
    <location>
        <begin position="81"/>
        <end position="100"/>
    </location>
</feature>
<evidence type="ECO:0000313" key="2">
    <source>
        <dbReference type="EMBL" id="GLR15403.1"/>
    </source>
</evidence>
<reference evidence="2" key="1">
    <citation type="journal article" date="2014" name="Int. J. Syst. Evol. Microbiol.">
        <title>Complete genome sequence of Corynebacterium casei LMG S-19264T (=DSM 44701T), isolated from a smear-ripened cheese.</title>
        <authorList>
            <consortium name="US DOE Joint Genome Institute (JGI-PGF)"/>
            <person name="Walter F."/>
            <person name="Albersmeier A."/>
            <person name="Kalinowski J."/>
            <person name="Ruckert C."/>
        </authorList>
    </citation>
    <scope>NUCLEOTIDE SEQUENCE</scope>
    <source>
        <strain evidence="2">NBRC 108769</strain>
    </source>
</reference>
<keyword evidence="1" id="KW-0812">Transmembrane</keyword>
<dbReference type="Pfam" id="PF12725">
    <property type="entry name" value="DUF3810"/>
    <property type="match status" value="1"/>
</dbReference>